<protein>
    <recommendedName>
        <fullName evidence="3">TIGR01906 family membrane protein</fullName>
    </recommendedName>
</protein>
<sequence length="272" mass="32005">MYFMSYRLFFFSYLKYGSLLLGQILIVLFSFFVALFLAWHTLSWVQFFYPLIYDALDLNMHIQQYAPLNAYKSGFEQTLREQHIRLFGEVVFAINQSGLWLEQMVYYDQSGQVMDSFLRKPEVIHLQDVANLLNGLTRVAYGAMVLLVCMVFWFKMTQQSFVHIRQTLAWVLGGVLLLSGVVVLFDAQAIFYYLHTQVFPEEHQWFFYYQESLMTTLMKAPDIFAVIAVLLVLTAVLYCTAILSWINWFLKCNSNSQICDREYQGKDERTDR</sequence>
<feature type="transmembrane region" description="Helical" evidence="1">
    <location>
        <begin position="168"/>
        <end position="194"/>
    </location>
</feature>
<evidence type="ECO:0000313" key="2">
    <source>
        <dbReference type="EMBL" id="VAW49709.1"/>
    </source>
</evidence>
<accession>A0A3B0WJW6</accession>
<reference evidence="2" key="1">
    <citation type="submission" date="2018-06" db="EMBL/GenBank/DDBJ databases">
        <authorList>
            <person name="Zhirakovskaya E."/>
        </authorList>
    </citation>
    <scope>NUCLEOTIDE SEQUENCE</scope>
</reference>
<feature type="transmembrane region" description="Helical" evidence="1">
    <location>
        <begin position="20"/>
        <end position="39"/>
    </location>
</feature>
<dbReference type="InterPro" id="IPR010178">
    <property type="entry name" value="Lit"/>
</dbReference>
<evidence type="ECO:0008006" key="3">
    <source>
        <dbReference type="Google" id="ProtNLM"/>
    </source>
</evidence>
<keyword evidence="1" id="KW-1133">Transmembrane helix</keyword>
<dbReference type="AlphaFoldDB" id="A0A3B0WJW6"/>
<organism evidence="2">
    <name type="scientific">hydrothermal vent metagenome</name>
    <dbReference type="NCBI Taxonomy" id="652676"/>
    <lineage>
        <taxon>unclassified sequences</taxon>
        <taxon>metagenomes</taxon>
        <taxon>ecological metagenomes</taxon>
    </lineage>
</organism>
<dbReference type="EMBL" id="UOFC01000299">
    <property type="protein sequence ID" value="VAW49709.1"/>
    <property type="molecule type" value="Genomic_DNA"/>
</dbReference>
<gene>
    <name evidence="2" type="ORF">MNBD_GAMMA03-380</name>
</gene>
<dbReference type="Pfam" id="PF07314">
    <property type="entry name" value="Lit"/>
    <property type="match status" value="1"/>
</dbReference>
<keyword evidence="1" id="KW-0472">Membrane</keyword>
<proteinExistence type="predicted"/>
<keyword evidence="1" id="KW-0812">Transmembrane</keyword>
<name>A0A3B0WJW6_9ZZZZ</name>
<evidence type="ECO:0000256" key="1">
    <source>
        <dbReference type="SAM" id="Phobius"/>
    </source>
</evidence>
<feature type="transmembrane region" description="Helical" evidence="1">
    <location>
        <begin position="223"/>
        <end position="246"/>
    </location>
</feature>
<feature type="transmembrane region" description="Helical" evidence="1">
    <location>
        <begin position="139"/>
        <end position="156"/>
    </location>
</feature>